<protein>
    <recommendedName>
        <fullName evidence="3">UspA domain-containing protein</fullName>
    </recommendedName>
</protein>
<accession>A0A0X3V332</accession>
<gene>
    <name evidence="1" type="ORF">ADL15_10150</name>
</gene>
<evidence type="ECO:0008006" key="3">
    <source>
        <dbReference type="Google" id="ProtNLM"/>
    </source>
</evidence>
<sequence>MTAAETGAEEALMAAAGERLGRDAAPVFRRGRVEREVVEACAGMDLLVVARDGDVRRAGPKSLGPASRYVVDHAPCRVLLVWP</sequence>
<comment type="caution">
    <text evidence="1">The sequence shown here is derived from an EMBL/GenBank/DDBJ whole genome shotgun (WGS) entry which is preliminary data.</text>
</comment>
<proteinExistence type="predicted"/>
<evidence type="ECO:0000313" key="2">
    <source>
        <dbReference type="Proteomes" id="UP000053244"/>
    </source>
</evidence>
<name>A0A0X3V332_9ACTN</name>
<evidence type="ECO:0000313" key="1">
    <source>
        <dbReference type="EMBL" id="KUL39140.1"/>
    </source>
</evidence>
<dbReference type="Proteomes" id="UP000053244">
    <property type="component" value="Unassembled WGS sequence"/>
</dbReference>
<dbReference type="AlphaFoldDB" id="A0A0X3V332"/>
<keyword evidence="2" id="KW-1185">Reference proteome</keyword>
<dbReference type="OrthoDB" id="3734319at2"/>
<dbReference type="SUPFAM" id="SSF52402">
    <property type="entry name" value="Adenine nucleotide alpha hydrolases-like"/>
    <property type="match status" value="1"/>
</dbReference>
<dbReference type="Gene3D" id="3.40.50.12370">
    <property type="match status" value="1"/>
</dbReference>
<organism evidence="1 2">
    <name type="scientific">Actinoplanes awajinensis subsp. mycoplanecinus</name>
    <dbReference type="NCBI Taxonomy" id="135947"/>
    <lineage>
        <taxon>Bacteria</taxon>
        <taxon>Bacillati</taxon>
        <taxon>Actinomycetota</taxon>
        <taxon>Actinomycetes</taxon>
        <taxon>Micromonosporales</taxon>
        <taxon>Micromonosporaceae</taxon>
        <taxon>Actinoplanes</taxon>
    </lineage>
</organism>
<dbReference type="EMBL" id="LLZH01000056">
    <property type="protein sequence ID" value="KUL39140.1"/>
    <property type="molecule type" value="Genomic_DNA"/>
</dbReference>
<reference evidence="1 2" key="1">
    <citation type="submission" date="2015-10" db="EMBL/GenBank/DDBJ databases">
        <authorList>
            <person name="Gilbert D.G."/>
        </authorList>
    </citation>
    <scope>NUCLEOTIDE SEQUENCE [LARGE SCALE GENOMIC DNA]</scope>
    <source>
        <strain evidence="1 2">NRRL B-16712</strain>
    </source>
</reference>